<keyword evidence="4" id="KW-0233">DNA recombination</keyword>
<sequence length="196" mass="22511">MRYGYARVSSISQNLSSQLKQLEEYECDYIFKEKTSGRKKEDRPEFNRLLEKVEENDTIIVTKLDRFARSTKDALATIELLNDKGVGLVVLNMGGDKIDTTTAIGKLMVTVLSGIAEFEADMIKERQIEGIVLAKERGVYKGRPRKYTQSHKGIQYALKLYYERDNNKMTVNEICEITKISRATIYRALKKHKSNT</sequence>
<keyword evidence="3" id="KW-0238">DNA-binding</keyword>
<dbReference type="PANTHER" id="PTHR30461">
    <property type="entry name" value="DNA-INVERTASE FROM LAMBDOID PROPHAGE"/>
    <property type="match status" value="1"/>
</dbReference>
<evidence type="ECO:0000256" key="1">
    <source>
        <dbReference type="ARBA" id="ARBA00009913"/>
    </source>
</evidence>
<feature type="domain" description="Resolvase/invertase-type recombinase catalytic" evidence="6">
    <location>
        <begin position="1"/>
        <end position="138"/>
    </location>
</feature>
<dbReference type="Gene3D" id="3.40.50.1390">
    <property type="entry name" value="Resolvase, N-terminal catalytic domain"/>
    <property type="match status" value="1"/>
</dbReference>
<dbReference type="CDD" id="cd03768">
    <property type="entry name" value="SR_ResInv"/>
    <property type="match status" value="1"/>
</dbReference>
<gene>
    <name evidence="7" type="ORF">QQS35_07830</name>
</gene>
<dbReference type="InterPro" id="IPR050639">
    <property type="entry name" value="SSR_resolvase"/>
</dbReference>
<dbReference type="RefSeq" id="WP_285931378.1">
    <property type="nucleotide sequence ID" value="NZ_JASTZU010000027.1"/>
</dbReference>
<dbReference type="Pfam" id="PF02796">
    <property type="entry name" value="HTH_7"/>
    <property type="match status" value="1"/>
</dbReference>
<evidence type="ECO:0000259" key="6">
    <source>
        <dbReference type="PROSITE" id="PS51736"/>
    </source>
</evidence>
<dbReference type="PROSITE" id="PS51736">
    <property type="entry name" value="RECOMBINASES_3"/>
    <property type="match status" value="1"/>
</dbReference>
<dbReference type="PANTHER" id="PTHR30461:SF26">
    <property type="entry name" value="RESOLVASE HOMOLOG YNEB"/>
    <property type="match status" value="1"/>
</dbReference>
<evidence type="ECO:0000256" key="5">
    <source>
        <dbReference type="PROSITE-ProRule" id="PRU10137"/>
    </source>
</evidence>
<dbReference type="InterPro" id="IPR006119">
    <property type="entry name" value="Resolv_N"/>
</dbReference>
<reference evidence="7 8" key="1">
    <citation type="submission" date="2023-06" db="EMBL/GenBank/DDBJ databases">
        <title>Aquibacillus rhizosphaerae LR5S19.</title>
        <authorList>
            <person name="Sun J.-Q."/>
        </authorList>
    </citation>
    <scope>NUCLEOTIDE SEQUENCE [LARGE SCALE GENOMIC DNA]</scope>
    <source>
        <strain evidence="7 8">LR5S19</strain>
    </source>
</reference>
<name>A0ABT7L6W0_9BACI</name>
<evidence type="ECO:0000256" key="2">
    <source>
        <dbReference type="ARBA" id="ARBA00022908"/>
    </source>
</evidence>
<organism evidence="7 8">
    <name type="scientific">Aquibacillus rhizosphaerae</name>
    <dbReference type="NCBI Taxonomy" id="3051431"/>
    <lineage>
        <taxon>Bacteria</taxon>
        <taxon>Bacillati</taxon>
        <taxon>Bacillota</taxon>
        <taxon>Bacilli</taxon>
        <taxon>Bacillales</taxon>
        <taxon>Bacillaceae</taxon>
        <taxon>Aquibacillus</taxon>
    </lineage>
</organism>
<accession>A0ABT7L6W0</accession>
<feature type="active site" description="O-(5'-phospho-DNA)-serine intermediate" evidence="5">
    <location>
        <position position="9"/>
    </location>
</feature>
<keyword evidence="8" id="KW-1185">Reference proteome</keyword>
<dbReference type="PROSITE" id="PS00397">
    <property type="entry name" value="RECOMBINASES_1"/>
    <property type="match status" value="1"/>
</dbReference>
<evidence type="ECO:0000256" key="4">
    <source>
        <dbReference type="ARBA" id="ARBA00023172"/>
    </source>
</evidence>
<evidence type="ECO:0000313" key="7">
    <source>
        <dbReference type="EMBL" id="MDL4840351.1"/>
    </source>
</evidence>
<dbReference type="InterPro" id="IPR006120">
    <property type="entry name" value="Resolvase_HTH_dom"/>
</dbReference>
<dbReference type="Proteomes" id="UP001235343">
    <property type="component" value="Unassembled WGS sequence"/>
</dbReference>
<dbReference type="EMBL" id="JASTZU010000027">
    <property type="protein sequence ID" value="MDL4840351.1"/>
    <property type="molecule type" value="Genomic_DNA"/>
</dbReference>
<dbReference type="SUPFAM" id="SSF53041">
    <property type="entry name" value="Resolvase-like"/>
    <property type="match status" value="1"/>
</dbReference>
<dbReference type="SMART" id="SM00857">
    <property type="entry name" value="Resolvase"/>
    <property type="match status" value="1"/>
</dbReference>
<dbReference type="Gene3D" id="1.10.10.60">
    <property type="entry name" value="Homeodomain-like"/>
    <property type="match status" value="1"/>
</dbReference>
<dbReference type="InterPro" id="IPR036162">
    <property type="entry name" value="Resolvase-like_N_sf"/>
</dbReference>
<keyword evidence="2" id="KW-0229">DNA integration</keyword>
<comment type="caution">
    <text evidence="7">The sequence shown here is derived from an EMBL/GenBank/DDBJ whole genome shotgun (WGS) entry which is preliminary data.</text>
</comment>
<evidence type="ECO:0000313" key="8">
    <source>
        <dbReference type="Proteomes" id="UP001235343"/>
    </source>
</evidence>
<comment type="similarity">
    <text evidence="1">Belongs to the site-specific recombinase resolvase family.</text>
</comment>
<dbReference type="Pfam" id="PF00239">
    <property type="entry name" value="Resolvase"/>
    <property type="match status" value="1"/>
</dbReference>
<evidence type="ECO:0000256" key="3">
    <source>
        <dbReference type="ARBA" id="ARBA00023125"/>
    </source>
</evidence>
<protein>
    <submittedName>
        <fullName evidence="7">Recombinase family protein</fullName>
    </submittedName>
</protein>
<dbReference type="InterPro" id="IPR006118">
    <property type="entry name" value="Recombinase_CS"/>
</dbReference>
<proteinExistence type="inferred from homology"/>